<accession>A0ABD2I7V6</accession>
<comment type="caution">
    <text evidence="2">The sequence shown here is derived from an EMBL/GenBank/DDBJ whole genome shotgun (WGS) entry which is preliminary data.</text>
</comment>
<dbReference type="Proteomes" id="UP001620626">
    <property type="component" value="Unassembled WGS sequence"/>
</dbReference>
<feature type="region of interest" description="Disordered" evidence="1">
    <location>
        <begin position="198"/>
        <end position="217"/>
    </location>
</feature>
<sequence>MRATPPTNCQKRIILKRFSVVFCRHYAVLRVTPAKCSLSVEKNAKSLELPETLSVVFCRHYAGDFGECELTVDCQCRWRSEFRRRLCHGVFQICRALCAQHLHSDELCRLTPVTSADANLTVDGSVTSPFSTITTTTPLEWALSGPIPEHYAAFPHFPQFAVFGVNDKVNESAKSGASQVKSFVFCFITVALVTSPSSPLVTDPVSVHRHDRASSAS</sequence>
<evidence type="ECO:0000313" key="3">
    <source>
        <dbReference type="Proteomes" id="UP001620626"/>
    </source>
</evidence>
<name>A0ABD2I7V6_9BILA</name>
<dbReference type="EMBL" id="JBICBT010001299">
    <property type="protein sequence ID" value="KAL3074042.1"/>
    <property type="molecule type" value="Genomic_DNA"/>
</dbReference>
<dbReference type="AlphaFoldDB" id="A0ABD2I7V6"/>
<keyword evidence="3" id="KW-1185">Reference proteome</keyword>
<evidence type="ECO:0000313" key="2">
    <source>
        <dbReference type="EMBL" id="KAL3074042.1"/>
    </source>
</evidence>
<protein>
    <submittedName>
        <fullName evidence="2">Uncharacterized protein</fullName>
    </submittedName>
</protein>
<proteinExistence type="predicted"/>
<evidence type="ECO:0000256" key="1">
    <source>
        <dbReference type="SAM" id="MobiDB-lite"/>
    </source>
</evidence>
<reference evidence="2 3" key="1">
    <citation type="submission" date="2024-10" db="EMBL/GenBank/DDBJ databases">
        <authorList>
            <person name="Kim D."/>
        </authorList>
    </citation>
    <scope>NUCLEOTIDE SEQUENCE [LARGE SCALE GENOMIC DNA]</scope>
    <source>
        <strain evidence="2">BH-2024</strain>
    </source>
</reference>
<gene>
    <name evidence="2" type="ORF">niasHT_034016</name>
</gene>
<organism evidence="2 3">
    <name type="scientific">Heterodera trifolii</name>
    <dbReference type="NCBI Taxonomy" id="157864"/>
    <lineage>
        <taxon>Eukaryota</taxon>
        <taxon>Metazoa</taxon>
        <taxon>Ecdysozoa</taxon>
        <taxon>Nematoda</taxon>
        <taxon>Chromadorea</taxon>
        <taxon>Rhabditida</taxon>
        <taxon>Tylenchina</taxon>
        <taxon>Tylenchomorpha</taxon>
        <taxon>Tylenchoidea</taxon>
        <taxon>Heteroderidae</taxon>
        <taxon>Heteroderinae</taxon>
        <taxon>Heterodera</taxon>
    </lineage>
</organism>